<dbReference type="InterPro" id="IPR050312">
    <property type="entry name" value="IolE/XylAMocC-like"/>
</dbReference>
<dbReference type="RefSeq" id="WP_152202772.1">
    <property type="nucleotide sequence ID" value="NZ_VUKF01000018.1"/>
</dbReference>
<protein>
    <submittedName>
        <fullName evidence="3">Metabolite traffic protein EboE</fullName>
    </submittedName>
</protein>
<feature type="domain" description="Xylose isomerase-like TIM barrel" evidence="2">
    <location>
        <begin position="58"/>
        <end position="251"/>
    </location>
</feature>
<evidence type="ECO:0000313" key="4">
    <source>
        <dbReference type="Proteomes" id="UP000451860"/>
    </source>
</evidence>
<dbReference type="InterPro" id="IPR018246">
    <property type="entry name" value="AP_endonuc_F2_Zn_BS"/>
</dbReference>
<dbReference type="InterPro" id="IPR036237">
    <property type="entry name" value="Xyl_isomerase-like_sf"/>
</dbReference>
<dbReference type="PANTHER" id="PTHR12110">
    <property type="entry name" value="HYDROXYPYRUVATE ISOMERASE"/>
    <property type="match status" value="1"/>
</dbReference>
<dbReference type="NCBIfam" id="NF035939">
    <property type="entry name" value="TIM_EboE"/>
    <property type="match status" value="1"/>
</dbReference>
<sequence>MRLRHRDGTIVHLAYCTNVHPAEDFAGLRDQLRRFAAPVRRELGVDRLGVGLWLPAGAAARLAGDPAELAELRADLDRLGLEVVTLNAFPYAHFHAPVVKQAVYHPDWTDEARLTYTLDAARVLAGLLPDDVARGSISTLPLAWREPWSPDQAGAAAAQLDRLAAGLGQIAAETGRRVRVAVEPEPGCVVETVADAVEHLAGVDTEHLGLCLDTCHLATSFEDAEAALGALDRVGLPIVKTQVSAALHAEDPRDPATRQALAGFVEDRFLHQTRELDGAGLLARDDLPDALTGADALPGEGPWRVHFHVPLHAEPDPPLRSTRDVLAATLERLLGGEHPRTDHLELETYTWSVLPPHRRPHDDAGLVAGLAAELAWARDQLTRLDLEVL</sequence>
<dbReference type="GO" id="GO:0008270">
    <property type="term" value="F:zinc ion binding"/>
    <property type="evidence" value="ECO:0007669"/>
    <property type="project" value="InterPro"/>
</dbReference>
<dbReference type="InterPro" id="IPR013022">
    <property type="entry name" value="Xyl_isomerase-like_TIM-brl"/>
</dbReference>
<reference evidence="3 4" key="1">
    <citation type="submission" date="2019-10" db="EMBL/GenBank/DDBJ databases">
        <title>Georgenia wutianyii sp. nov. and Georgenia yuyongxinii sp. nov. isolated from plateau pika (Ochotona curzoniae) in the Qinghai-Tibet plateau of China.</title>
        <authorList>
            <person name="Tian Z."/>
        </authorList>
    </citation>
    <scope>NUCLEOTIDE SEQUENCE [LARGE SCALE GENOMIC DNA]</scope>
    <source>
        <strain evidence="3 4">DSM 21501</strain>
    </source>
</reference>
<dbReference type="Pfam" id="PF01261">
    <property type="entry name" value="AP_endonuc_2"/>
    <property type="match status" value="1"/>
</dbReference>
<gene>
    <name evidence="3" type="primary">eboE</name>
    <name evidence="3" type="ORF">GB883_12375</name>
</gene>
<evidence type="ECO:0000313" key="3">
    <source>
        <dbReference type="EMBL" id="KAE8763772.1"/>
    </source>
</evidence>
<dbReference type="OrthoDB" id="9785907at2"/>
<accession>A0A7J5UN05</accession>
<comment type="caution">
    <text evidence="3">The sequence shown here is derived from an EMBL/GenBank/DDBJ whole genome shotgun (WGS) entry which is preliminary data.</text>
</comment>
<organism evidence="3 4">
    <name type="scientific">Georgenia thermotolerans</name>
    <dbReference type="NCBI Taxonomy" id="527326"/>
    <lineage>
        <taxon>Bacteria</taxon>
        <taxon>Bacillati</taxon>
        <taxon>Actinomycetota</taxon>
        <taxon>Actinomycetes</taxon>
        <taxon>Micrococcales</taxon>
        <taxon>Bogoriellaceae</taxon>
        <taxon>Georgenia</taxon>
    </lineage>
</organism>
<dbReference type="PROSITE" id="PS00730">
    <property type="entry name" value="AP_NUCLEASE_F2_2"/>
    <property type="match status" value="1"/>
</dbReference>
<name>A0A7J5UN05_9MICO</name>
<dbReference type="SUPFAM" id="SSF51658">
    <property type="entry name" value="Xylose isomerase-like"/>
    <property type="match status" value="1"/>
</dbReference>
<keyword evidence="1" id="KW-0119">Carbohydrate metabolism</keyword>
<dbReference type="Proteomes" id="UP000451860">
    <property type="component" value="Unassembled WGS sequence"/>
</dbReference>
<evidence type="ECO:0000256" key="1">
    <source>
        <dbReference type="ARBA" id="ARBA00023277"/>
    </source>
</evidence>
<proteinExistence type="predicted"/>
<evidence type="ECO:0000259" key="2">
    <source>
        <dbReference type="Pfam" id="PF01261"/>
    </source>
</evidence>
<keyword evidence="4" id="KW-1185">Reference proteome</keyword>
<dbReference type="Gene3D" id="3.20.20.150">
    <property type="entry name" value="Divalent-metal-dependent TIM barrel enzymes"/>
    <property type="match status" value="1"/>
</dbReference>
<dbReference type="EMBL" id="WHJE01000056">
    <property type="protein sequence ID" value="KAE8763772.1"/>
    <property type="molecule type" value="Genomic_DNA"/>
</dbReference>
<dbReference type="AlphaFoldDB" id="A0A7J5UN05"/>